<dbReference type="InterPro" id="IPR036844">
    <property type="entry name" value="Hint_dom_sf"/>
</dbReference>
<dbReference type="GO" id="GO:0031419">
    <property type="term" value="F:cobalamin binding"/>
    <property type="evidence" value="ECO:0007669"/>
    <property type="project" value="UniProtKB-KW"/>
</dbReference>
<dbReference type="PROSITE" id="PS50817">
    <property type="entry name" value="INTEIN_N_TER"/>
    <property type="match status" value="1"/>
</dbReference>
<evidence type="ECO:0000256" key="8">
    <source>
        <dbReference type="ARBA" id="ARBA00023002"/>
    </source>
</evidence>
<evidence type="ECO:0000256" key="4">
    <source>
        <dbReference type="ARBA" id="ARBA00022634"/>
    </source>
</evidence>
<feature type="domain" description="DOD-type homing endonuclease" evidence="14">
    <location>
        <begin position="436"/>
        <end position="579"/>
    </location>
</feature>
<keyword evidence="6" id="KW-0068">Autocatalytic cleavage</keyword>
<dbReference type="GO" id="GO:0004748">
    <property type="term" value="F:ribonucleoside-diphosphate reductase activity, thioredoxin disulfide as acceptor"/>
    <property type="evidence" value="ECO:0007669"/>
    <property type="project" value="UniProtKB-EC"/>
</dbReference>
<dbReference type="Gene3D" id="2.170.16.10">
    <property type="entry name" value="Hedgehog/Intein (Hint) domain"/>
    <property type="match status" value="1"/>
</dbReference>
<dbReference type="GO" id="GO:0005524">
    <property type="term" value="F:ATP binding"/>
    <property type="evidence" value="ECO:0007669"/>
    <property type="project" value="InterPro"/>
</dbReference>
<dbReference type="NCBIfam" id="TIGR01443">
    <property type="entry name" value="intein_Cterm"/>
    <property type="match status" value="1"/>
</dbReference>
<evidence type="ECO:0000256" key="11">
    <source>
        <dbReference type="ARBA" id="ARBA00025437"/>
    </source>
</evidence>
<dbReference type="SUPFAM" id="SSF55608">
    <property type="entry name" value="Homing endonucleases"/>
    <property type="match status" value="1"/>
</dbReference>
<comment type="caution">
    <text evidence="15">The sequence shown here is derived from an EMBL/GenBank/DDBJ whole genome shotgun (WGS) entry which is preliminary data.</text>
</comment>
<dbReference type="PANTHER" id="PTHR43371:SF1">
    <property type="entry name" value="RIBONUCLEOSIDE-DIPHOSPHATE REDUCTASE"/>
    <property type="match status" value="1"/>
</dbReference>
<dbReference type="GO" id="GO:0016539">
    <property type="term" value="P:intein-mediated protein splicing"/>
    <property type="evidence" value="ECO:0007669"/>
    <property type="project" value="InterPro"/>
</dbReference>
<gene>
    <name evidence="15" type="ORF">COT63_02250</name>
</gene>
<comment type="function">
    <text evidence="11">Catalyzes the reduction of ribonucleotides to deoxyribonucleotides. May function to provide a pool of deoxyribonucleotide precursors for DNA repair during oxygen limitation and/or for immediate growth after restoration of oxygen.</text>
</comment>
<dbReference type="Pfam" id="PF02867">
    <property type="entry name" value="Ribonuc_red_lgC"/>
    <property type="match status" value="2"/>
</dbReference>
<dbReference type="Gene3D" id="3.10.28.10">
    <property type="entry name" value="Homing endonucleases"/>
    <property type="match status" value="1"/>
</dbReference>
<dbReference type="InterPro" id="IPR027434">
    <property type="entry name" value="Homing_endonucl"/>
</dbReference>
<evidence type="ECO:0000256" key="2">
    <source>
        <dbReference type="ARBA" id="ARBA00007405"/>
    </source>
</evidence>
<dbReference type="EC" id="1.17.4.1" evidence="13"/>
<comment type="catalytic activity">
    <reaction evidence="12 13">
        <text>a 2'-deoxyribonucleoside 5'-diphosphate + [thioredoxin]-disulfide + H2O = a ribonucleoside 5'-diphosphate + [thioredoxin]-dithiol</text>
        <dbReference type="Rhea" id="RHEA:23252"/>
        <dbReference type="Rhea" id="RHEA-COMP:10698"/>
        <dbReference type="Rhea" id="RHEA-COMP:10700"/>
        <dbReference type="ChEBI" id="CHEBI:15377"/>
        <dbReference type="ChEBI" id="CHEBI:29950"/>
        <dbReference type="ChEBI" id="CHEBI:50058"/>
        <dbReference type="ChEBI" id="CHEBI:57930"/>
        <dbReference type="ChEBI" id="CHEBI:73316"/>
        <dbReference type="EC" id="1.17.4.1"/>
    </reaction>
</comment>
<evidence type="ECO:0000313" key="16">
    <source>
        <dbReference type="Proteomes" id="UP000231282"/>
    </source>
</evidence>
<dbReference type="InterPro" id="IPR006142">
    <property type="entry name" value="INTEIN"/>
</dbReference>
<dbReference type="AlphaFoldDB" id="A0A2H0WSY3"/>
<dbReference type="InterPro" id="IPR030934">
    <property type="entry name" value="Intein_C"/>
</dbReference>
<dbReference type="CDD" id="cd00081">
    <property type="entry name" value="Hint"/>
    <property type="match status" value="1"/>
</dbReference>
<dbReference type="Pfam" id="PF12637">
    <property type="entry name" value="TSCPD"/>
    <property type="match status" value="1"/>
</dbReference>
<evidence type="ECO:0000256" key="10">
    <source>
        <dbReference type="ARBA" id="ARBA00023285"/>
    </source>
</evidence>
<dbReference type="PRINTS" id="PR00379">
    <property type="entry name" value="INTEIN"/>
</dbReference>
<dbReference type="PANTHER" id="PTHR43371">
    <property type="entry name" value="VITAMIN B12-DEPENDENT RIBONUCLEOTIDE REDUCTASE"/>
    <property type="match status" value="1"/>
</dbReference>
<protein>
    <recommendedName>
        <fullName evidence="13">Ribonucleoside-diphosphate reductase</fullName>
        <ecNumber evidence="13">1.17.4.1</ecNumber>
    </recommendedName>
</protein>
<dbReference type="InterPro" id="IPR003587">
    <property type="entry name" value="Hint_dom_N"/>
</dbReference>
<dbReference type="UniPathway" id="UPA00326"/>
<evidence type="ECO:0000256" key="7">
    <source>
        <dbReference type="ARBA" id="ARBA00023000"/>
    </source>
</evidence>
<dbReference type="GO" id="GO:0071897">
    <property type="term" value="P:DNA biosynthetic process"/>
    <property type="evidence" value="ECO:0007669"/>
    <property type="project" value="UniProtKB-KW"/>
</dbReference>
<dbReference type="GO" id="GO:0004519">
    <property type="term" value="F:endonuclease activity"/>
    <property type="evidence" value="ECO:0007669"/>
    <property type="project" value="InterPro"/>
</dbReference>
<reference evidence="16" key="1">
    <citation type="submission" date="2017-09" db="EMBL/GenBank/DDBJ databases">
        <title>Depth-based differentiation of microbial function through sediment-hosted aquifers and enrichment of novel symbionts in the deep terrestrial subsurface.</title>
        <authorList>
            <person name="Probst A.J."/>
            <person name="Ladd B."/>
            <person name="Jarett J.K."/>
            <person name="Geller-Mcgrath D.E."/>
            <person name="Sieber C.M.K."/>
            <person name="Emerson J.B."/>
            <person name="Anantharaman K."/>
            <person name="Thomas B.C."/>
            <person name="Malmstrom R."/>
            <person name="Stieglmeier M."/>
            <person name="Klingl A."/>
            <person name="Woyke T."/>
            <person name="Ryan C.M."/>
            <person name="Banfield J.F."/>
        </authorList>
    </citation>
    <scope>NUCLEOTIDE SEQUENCE [LARGE SCALE GENOMIC DNA]</scope>
</reference>
<keyword evidence="4" id="KW-0237">DNA synthesis</keyword>
<accession>A0A2H0WSY3</accession>
<dbReference type="SUPFAM" id="SSF51998">
    <property type="entry name" value="PFL-like glycyl radical enzymes"/>
    <property type="match status" value="1"/>
</dbReference>
<comment type="similarity">
    <text evidence="13">Belongs to the ribonucleoside diphosphate reductase large chain family.</text>
</comment>
<name>A0A2H0WSY3_9BACT</name>
<evidence type="ECO:0000256" key="9">
    <source>
        <dbReference type="ARBA" id="ARBA00023116"/>
    </source>
</evidence>
<comment type="cofactor">
    <cofactor evidence="1">
        <name>adenosylcob(III)alamin</name>
        <dbReference type="ChEBI" id="CHEBI:18408"/>
    </cofactor>
</comment>
<evidence type="ECO:0000256" key="5">
    <source>
        <dbReference type="ARBA" id="ARBA00022741"/>
    </source>
</evidence>
<dbReference type="InterPro" id="IPR004860">
    <property type="entry name" value="LAGLIDADG_dom"/>
</dbReference>
<evidence type="ECO:0000256" key="13">
    <source>
        <dbReference type="RuleBase" id="RU003410"/>
    </source>
</evidence>
<dbReference type="NCBIfam" id="TIGR01445">
    <property type="entry name" value="intein_Nterm"/>
    <property type="match status" value="1"/>
</dbReference>
<dbReference type="SUPFAM" id="SSF48168">
    <property type="entry name" value="R1 subunit of ribonucleotide reductase, N-terminal domain"/>
    <property type="match status" value="1"/>
</dbReference>
<dbReference type="Pfam" id="PF00317">
    <property type="entry name" value="Ribonuc_red_lgN"/>
    <property type="match status" value="1"/>
</dbReference>
<evidence type="ECO:0000256" key="12">
    <source>
        <dbReference type="ARBA" id="ARBA00047754"/>
    </source>
</evidence>
<evidence type="ECO:0000256" key="3">
    <source>
        <dbReference type="ARBA" id="ARBA00022628"/>
    </source>
</evidence>
<keyword evidence="5" id="KW-0547">Nucleotide-binding</keyword>
<dbReference type="InterPro" id="IPR000788">
    <property type="entry name" value="RNR_lg_C"/>
</dbReference>
<proteinExistence type="inferred from homology"/>
<keyword evidence="9 13" id="KW-0215">Deoxyribonucleotide synthesis</keyword>
<dbReference type="InterPro" id="IPR003586">
    <property type="entry name" value="Hint_dom_C"/>
</dbReference>
<dbReference type="SUPFAM" id="SSF51294">
    <property type="entry name" value="Hedgehog/intein (Hint) domain"/>
    <property type="match status" value="1"/>
</dbReference>
<feature type="non-terminal residue" evidence="15">
    <location>
        <position position="1115"/>
    </location>
</feature>
<dbReference type="PROSITE" id="PS50819">
    <property type="entry name" value="INTEIN_ENDONUCLEASE"/>
    <property type="match status" value="1"/>
</dbReference>
<evidence type="ECO:0000256" key="1">
    <source>
        <dbReference type="ARBA" id="ARBA00001922"/>
    </source>
</evidence>
<dbReference type="Proteomes" id="UP000231282">
    <property type="component" value="Unassembled WGS sequence"/>
</dbReference>
<dbReference type="Pfam" id="PF14528">
    <property type="entry name" value="LAGLIDADG_3"/>
    <property type="match status" value="1"/>
</dbReference>
<dbReference type="SMART" id="SM00306">
    <property type="entry name" value="HintN"/>
    <property type="match status" value="1"/>
</dbReference>
<dbReference type="Gene3D" id="3.20.70.20">
    <property type="match status" value="2"/>
</dbReference>
<evidence type="ECO:0000256" key="6">
    <source>
        <dbReference type="ARBA" id="ARBA00022813"/>
    </source>
</evidence>
<dbReference type="EMBL" id="PEZH01000043">
    <property type="protein sequence ID" value="PIS15009.1"/>
    <property type="molecule type" value="Genomic_DNA"/>
</dbReference>
<keyword evidence="10" id="KW-0170">Cobalt</keyword>
<dbReference type="InterPro" id="IPR006141">
    <property type="entry name" value="Intein_N"/>
</dbReference>
<comment type="function">
    <text evidence="13">Provides the precursors necessary for DNA synthesis. Catalyzes the biosynthesis of deoxyribonucleotides from the corresponding ribonucleotides.</text>
</comment>
<dbReference type="PROSITE" id="PS50818">
    <property type="entry name" value="INTEIN_C_TER"/>
    <property type="match status" value="1"/>
</dbReference>
<dbReference type="InterPro" id="IPR004042">
    <property type="entry name" value="Intein_endonuc_central"/>
</dbReference>
<organism evidence="15 16">
    <name type="scientific">Candidatus Shapirobacteria bacterium CG09_land_8_20_14_0_10_38_17</name>
    <dbReference type="NCBI Taxonomy" id="1974884"/>
    <lineage>
        <taxon>Bacteria</taxon>
        <taxon>Candidatus Shapironibacteriota</taxon>
    </lineage>
</organism>
<keyword evidence="7" id="KW-0651">Protein splicing</keyword>
<dbReference type="SMART" id="SM00305">
    <property type="entry name" value="HintC"/>
    <property type="match status" value="1"/>
</dbReference>
<evidence type="ECO:0000313" key="15">
    <source>
        <dbReference type="EMBL" id="PIS15009.1"/>
    </source>
</evidence>
<dbReference type="InterPro" id="IPR050862">
    <property type="entry name" value="RdRp_reductase_class-2"/>
</dbReference>
<evidence type="ECO:0000259" key="14">
    <source>
        <dbReference type="PROSITE" id="PS50819"/>
    </source>
</evidence>
<keyword evidence="8 13" id="KW-0560">Oxidoreductase</keyword>
<dbReference type="InterPro" id="IPR008926">
    <property type="entry name" value="RNR_R1-su_N"/>
</dbReference>
<dbReference type="InterPro" id="IPR024434">
    <property type="entry name" value="TSCPD_dom"/>
</dbReference>
<keyword evidence="3" id="KW-0846">Cobalamin</keyword>
<comment type="similarity">
    <text evidence="2">Belongs to the ribonucleoside diphosphate reductase class-2 family.</text>
</comment>
<dbReference type="GO" id="GO:0009263">
    <property type="term" value="P:deoxyribonucleotide biosynthetic process"/>
    <property type="evidence" value="ECO:0007669"/>
    <property type="project" value="UniProtKB-KW"/>
</dbReference>
<sequence length="1115" mass="124777">MVKNNMVVKKKTKNSIPRGWPAGKWSQQAKRVLGERYLVKNEKGEVIERPEEMCYRVAKAIGQVEKDFNISSQELEKVVRQFYKLLVSRDFVPNSPTLMNAGLGDGLQYSACFVLPIEDSIEGIFEAVKRAALIHKSGGGTGFSFSRLRPKGSIVRSTSGVASGPVSFMRVFNSATNEIKQGGRRRGANMGILRVDHPDILEFIECKSKGGITNFNISVAITDEFMKAVEKKRKYNLIDPHTGKKVGKLDASEVFRQIVEQAWKTGDPGLFFIDKANFSPANPVLSMGPLESTNPCLVSSTLVATDRGLLSIGQIVRKKEPVAVFVDNQVLGKEDFSYEAVNSFWERGEKEVWQLVTESGVVVKATADHQFFTPRGWVALSELKAGEDQVYLQAQEGGFSENKKLPFEIKNEVQGDNGRVYRFNFPRKWSYELGLVLGLLVGDGWLRDDKDNGRVGFAFGEKNKLLMEEIAGIINQWYGRKVKPVKRENGVWHLSYHSAYLKDFFKKLGVKPVKAAEKEVPAAIFGAPKETVAGFLQGLFTADGTIANQKEKGNKYIRLTSKSPKLLRQVQLLLLNLGIFSKIYDRSRSPRWTFTYQNIKGEKRDYLTDGICFEINISRQNLITFIKKVGFWNKVHSEQIEAIKKQGVYRRDFKDKVFLVENTGQKEKVYDLSVPGANAFFANGVLIHNCGEQPLYPNESCNLGSINLLHFIKSERGRKSKDLNKRINWEKLAKTIYLAVRFLDDVIEANPYPIEEIRKATGLNRRIGLGIMGWSDLLFSLEIPYDSKEARELGRKIMKFVHDEAHLASQNLAKDRGPFLNFGKSIYKDEAPLRNATLTTVAPTGSISIIADCSSGVEPAFALAFKHKANGRELTFINPYFKQAAQKYGLTEGIIQEVIRKGTLGNLKGIPEKVRKVFVTAHEISYRDHILMQAAFQKWTDNAVSKTINFPNSAKIEDVKKAYLLSYKTSCLGITVFRDGCKKEQVLYSGVKEKQEEKPALVIKPRPRRAVGATYRVETPVGTAFITINQNGDDEPLEVFVNVGKVGSDIAADAEAIGRLISLNLRIASNTVPREVLKQIVDQLGGIGGSQSIGFGREKVRSLADGIAKVLREFL</sequence>
<dbReference type="InterPro" id="IPR013509">
    <property type="entry name" value="RNR_lsu_N"/>
</dbReference>
<dbReference type="Pfam" id="PF14890">
    <property type="entry name" value="Intein_splicing"/>
    <property type="match status" value="1"/>
</dbReference>